<feature type="region of interest" description="Disordered" evidence="1">
    <location>
        <begin position="276"/>
        <end position="320"/>
    </location>
</feature>
<evidence type="ECO:0000313" key="3">
    <source>
        <dbReference type="Proteomes" id="UP000274122"/>
    </source>
</evidence>
<sequence>MAALPYMQLYIADYLADTMHLSTEEHGAYLLLMFNYWQTGKAIPKSRLPKIARLSNDRWISVESSLKEFFSDNGSEWKHDRIERDLEGVRNSLEQKSAAGRASAMARKAKKGTESERQINDRSTGVHSPLEQEGNGNPTNKDPDKDIKPKNNMPDAETDQRRAPPEISPEEIFISLPLIGGVSHVVTLNYLESRRELYPAVDVPQELRNMCGWLESNPKKRKTPNGIKKFITTWLQRCQDNPKNRQVTNGQNPTGNTESIAERQLREGREQYIRERQHHGGHSGMAAVGPHDKNLQQPLDCEEWQSSIGPLGAADWSDER</sequence>
<name>A0A447V4H1_9ENTR</name>
<evidence type="ECO:0000313" key="2">
    <source>
        <dbReference type="EMBL" id="VEB98993.1"/>
    </source>
</evidence>
<dbReference type="AlphaFoldDB" id="A0A447V4H1"/>
<dbReference type="RefSeq" id="WP_232012223.1">
    <property type="nucleotide sequence ID" value="NZ_LR134201.1"/>
</dbReference>
<dbReference type="KEGG" id="clap:NCTC11466_02953"/>
<feature type="region of interest" description="Disordered" evidence="1">
    <location>
        <begin position="92"/>
        <end position="167"/>
    </location>
</feature>
<organism evidence="2 3">
    <name type="scientific">Cedecea lapagei</name>
    <dbReference type="NCBI Taxonomy" id="158823"/>
    <lineage>
        <taxon>Bacteria</taxon>
        <taxon>Pseudomonadati</taxon>
        <taxon>Pseudomonadota</taxon>
        <taxon>Gammaproteobacteria</taxon>
        <taxon>Enterobacterales</taxon>
        <taxon>Enterobacteriaceae</taxon>
        <taxon>Cedecea</taxon>
    </lineage>
</organism>
<dbReference type="Proteomes" id="UP000274122">
    <property type="component" value="Chromosome"/>
</dbReference>
<feature type="compositionally biased region" description="Basic and acidic residues" evidence="1">
    <location>
        <begin position="111"/>
        <end position="120"/>
    </location>
</feature>
<reference evidence="2 3" key="1">
    <citation type="submission" date="2018-12" db="EMBL/GenBank/DDBJ databases">
        <authorList>
            <consortium name="Pathogen Informatics"/>
        </authorList>
    </citation>
    <scope>NUCLEOTIDE SEQUENCE [LARGE SCALE GENOMIC DNA]</scope>
    <source>
        <strain evidence="2 3">NCTC11466</strain>
    </source>
</reference>
<dbReference type="InterPro" id="IPR010781">
    <property type="entry name" value="DUF1376"/>
</dbReference>
<gene>
    <name evidence="2" type="ORF">NCTC11466_02953</name>
</gene>
<accession>A0A447V4H1</accession>
<dbReference type="Pfam" id="PF07120">
    <property type="entry name" value="DUF1376"/>
    <property type="match status" value="1"/>
</dbReference>
<dbReference type="EMBL" id="LR134201">
    <property type="protein sequence ID" value="VEB98993.1"/>
    <property type="molecule type" value="Genomic_DNA"/>
</dbReference>
<protein>
    <submittedName>
        <fullName evidence="2">Uncharacterized protein conserved in bacteria</fullName>
    </submittedName>
</protein>
<evidence type="ECO:0000256" key="1">
    <source>
        <dbReference type="SAM" id="MobiDB-lite"/>
    </source>
</evidence>
<proteinExistence type="predicted"/>
<feature type="compositionally biased region" description="Low complexity" evidence="1">
    <location>
        <begin position="96"/>
        <end position="106"/>
    </location>
</feature>
<keyword evidence="3" id="KW-1185">Reference proteome</keyword>